<protein>
    <submittedName>
        <fullName evidence="1">Uncharacterized protein</fullName>
    </submittedName>
</protein>
<dbReference type="HOGENOM" id="CLU_1200504_0_0_1"/>
<proteinExistence type="predicted"/>
<dbReference type="AlphaFoldDB" id="L8WTQ2"/>
<sequence length="231" mass="26490">MGTMVLVDLSEPEVPVGNADDSRSIKVSHFERYTQNGRSRVKSGTNLKTQPPSEHTCEHQFESGLINLLQHMYRMILPDWADVNQANPREFMHKKIYIPCLVLNEATIIVLSSQTFRKPYYFSIFSSFFMQVADISVAADRPQAHCRFEGAHISRTLNQCHLGFEHFRSRKLHGVLISTFVAALAFFYEWRSPVSSESRHITILVGYKYVKSLSLNRNPLQPGQDKNSKKL</sequence>
<evidence type="ECO:0000313" key="2">
    <source>
        <dbReference type="Proteomes" id="UP000011668"/>
    </source>
</evidence>
<keyword evidence="2" id="KW-1185">Reference proteome</keyword>
<dbReference type="Proteomes" id="UP000011668">
    <property type="component" value="Unassembled WGS sequence"/>
</dbReference>
<reference evidence="1 2" key="1">
    <citation type="journal article" date="2013" name="Nat. Commun.">
        <title>The evolution and pathogenic mechanisms of the rice sheath blight pathogen.</title>
        <authorList>
            <person name="Zheng A."/>
            <person name="Lin R."/>
            <person name="Xu L."/>
            <person name="Qin P."/>
            <person name="Tang C."/>
            <person name="Ai P."/>
            <person name="Zhang D."/>
            <person name="Liu Y."/>
            <person name="Sun Z."/>
            <person name="Feng H."/>
            <person name="Wang Y."/>
            <person name="Chen Y."/>
            <person name="Liang X."/>
            <person name="Fu R."/>
            <person name="Li Q."/>
            <person name="Zhang J."/>
            <person name="Yu X."/>
            <person name="Xie Z."/>
            <person name="Ding L."/>
            <person name="Guan P."/>
            <person name="Tang J."/>
            <person name="Liang Y."/>
            <person name="Wang S."/>
            <person name="Deng Q."/>
            <person name="Li S."/>
            <person name="Zhu J."/>
            <person name="Wang L."/>
            <person name="Liu H."/>
            <person name="Li P."/>
        </authorList>
    </citation>
    <scope>NUCLEOTIDE SEQUENCE [LARGE SCALE GENOMIC DNA]</scope>
    <source>
        <strain evidence="2">AG-1 IA</strain>
    </source>
</reference>
<name>L8WTQ2_THACA</name>
<dbReference type="EMBL" id="AFRT01001637">
    <property type="protein sequence ID" value="ELU39729.1"/>
    <property type="molecule type" value="Genomic_DNA"/>
</dbReference>
<accession>L8WTQ2</accession>
<comment type="caution">
    <text evidence="1">The sequence shown here is derived from an EMBL/GenBank/DDBJ whole genome shotgun (WGS) entry which is preliminary data.</text>
</comment>
<evidence type="ECO:0000313" key="1">
    <source>
        <dbReference type="EMBL" id="ELU39729.1"/>
    </source>
</evidence>
<gene>
    <name evidence="1" type="ORF">AG1IA_06241</name>
</gene>
<organism evidence="1 2">
    <name type="scientific">Thanatephorus cucumeris (strain AG1-IA)</name>
    <name type="common">Rice sheath blight fungus</name>
    <name type="synonym">Rhizoctonia solani</name>
    <dbReference type="NCBI Taxonomy" id="983506"/>
    <lineage>
        <taxon>Eukaryota</taxon>
        <taxon>Fungi</taxon>
        <taxon>Dikarya</taxon>
        <taxon>Basidiomycota</taxon>
        <taxon>Agaricomycotina</taxon>
        <taxon>Agaricomycetes</taxon>
        <taxon>Cantharellales</taxon>
        <taxon>Ceratobasidiaceae</taxon>
        <taxon>Rhizoctonia</taxon>
        <taxon>Rhizoctonia solani AG-1</taxon>
    </lineage>
</organism>